<dbReference type="GO" id="GO:0016763">
    <property type="term" value="F:pentosyltransferase activity"/>
    <property type="evidence" value="ECO:0007669"/>
    <property type="project" value="TreeGrafter"/>
</dbReference>
<accession>A0A1F5ZQV4</accession>
<gene>
    <name evidence="10" type="ORF">A2773_04070</name>
</gene>
<protein>
    <recommendedName>
        <fullName evidence="9">Glycosyltransferase RgtA/B/C/D-like domain-containing protein</fullName>
    </recommendedName>
</protein>
<feature type="transmembrane region" description="Helical" evidence="8">
    <location>
        <begin position="99"/>
        <end position="117"/>
    </location>
</feature>
<sequence length="433" mass="51247">MVNAILNFVFNHTPIFYLTQSIWRDEGFSYFMAKANVWEIILNSIQDFNPPLYYITLHFWMKIFGESDITLRMMSFVFHILSVYVAYLLVKKIFEEKFAFFVAALVFFNPMLMYYAFELRMYSMYAFFTLASLYFFIQKRWRPFTIVSTLGIYTHSFFIFVILSEIIYLYFQKELSRQTFKKVFKPIIFFIPWIPFMIWQFLESKNSWIFPVDLQLITSALGNLFTSYEGTPGRLWGWTALLSLIILIFVYFGFRKNRKYGLLFGILTLVPLSIVLAYSVLRRPIYVNRYLMFVTIGEIMAMATFIYSLKNRKQRYYLMGIIIVFSVVLNVVSASFHRKVDIRSTILEIKSLSKKDDVIYANSSLVYFESAFYFQDQSRVFIYNPSNVAIPKYVGTAVIPPSKSKMDFPEKPARTFLVKTNGSYELIEKEQIK</sequence>
<dbReference type="GO" id="GO:0009103">
    <property type="term" value="P:lipopolysaccharide biosynthetic process"/>
    <property type="evidence" value="ECO:0007669"/>
    <property type="project" value="UniProtKB-ARBA"/>
</dbReference>
<dbReference type="Proteomes" id="UP000177383">
    <property type="component" value="Unassembled WGS sequence"/>
</dbReference>
<keyword evidence="4" id="KW-0808">Transferase</keyword>
<evidence type="ECO:0000259" key="9">
    <source>
        <dbReference type="Pfam" id="PF13231"/>
    </source>
</evidence>
<keyword evidence="7 8" id="KW-0472">Membrane</keyword>
<feature type="transmembrane region" description="Helical" evidence="8">
    <location>
        <begin position="316"/>
        <end position="336"/>
    </location>
</feature>
<evidence type="ECO:0000256" key="4">
    <source>
        <dbReference type="ARBA" id="ARBA00022679"/>
    </source>
</evidence>
<evidence type="ECO:0000256" key="1">
    <source>
        <dbReference type="ARBA" id="ARBA00004651"/>
    </source>
</evidence>
<dbReference type="PANTHER" id="PTHR33908:SF11">
    <property type="entry name" value="MEMBRANE PROTEIN"/>
    <property type="match status" value="1"/>
</dbReference>
<evidence type="ECO:0000256" key="7">
    <source>
        <dbReference type="ARBA" id="ARBA00023136"/>
    </source>
</evidence>
<feature type="transmembrane region" description="Helical" evidence="8">
    <location>
        <begin position="287"/>
        <end position="309"/>
    </location>
</feature>
<reference evidence="10 11" key="1">
    <citation type="journal article" date="2016" name="Nat. Commun.">
        <title>Thousands of microbial genomes shed light on interconnected biogeochemical processes in an aquifer system.</title>
        <authorList>
            <person name="Anantharaman K."/>
            <person name="Brown C.T."/>
            <person name="Hug L.A."/>
            <person name="Sharon I."/>
            <person name="Castelle C.J."/>
            <person name="Probst A.J."/>
            <person name="Thomas B.C."/>
            <person name="Singh A."/>
            <person name="Wilkins M.J."/>
            <person name="Karaoz U."/>
            <person name="Brodie E.L."/>
            <person name="Williams K.H."/>
            <person name="Hubbard S.S."/>
            <person name="Banfield J.F."/>
        </authorList>
    </citation>
    <scope>NUCLEOTIDE SEQUENCE [LARGE SCALE GENOMIC DNA]</scope>
</reference>
<evidence type="ECO:0000256" key="3">
    <source>
        <dbReference type="ARBA" id="ARBA00022676"/>
    </source>
</evidence>
<dbReference type="GO" id="GO:0005886">
    <property type="term" value="C:plasma membrane"/>
    <property type="evidence" value="ECO:0007669"/>
    <property type="project" value="UniProtKB-SubCell"/>
</dbReference>
<keyword evidence="6 8" id="KW-1133">Transmembrane helix</keyword>
<comment type="caution">
    <text evidence="10">The sequence shown here is derived from an EMBL/GenBank/DDBJ whole genome shotgun (WGS) entry which is preliminary data.</text>
</comment>
<evidence type="ECO:0000256" key="8">
    <source>
        <dbReference type="SAM" id="Phobius"/>
    </source>
</evidence>
<evidence type="ECO:0000313" key="11">
    <source>
        <dbReference type="Proteomes" id="UP000177383"/>
    </source>
</evidence>
<evidence type="ECO:0000256" key="2">
    <source>
        <dbReference type="ARBA" id="ARBA00022475"/>
    </source>
</evidence>
<dbReference type="EMBL" id="MFJE01000012">
    <property type="protein sequence ID" value="OGG14763.1"/>
    <property type="molecule type" value="Genomic_DNA"/>
</dbReference>
<comment type="subcellular location">
    <subcellularLocation>
        <location evidence="1">Cell membrane</location>
        <topology evidence="1">Multi-pass membrane protein</topology>
    </subcellularLocation>
</comment>
<keyword evidence="5 8" id="KW-0812">Transmembrane</keyword>
<feature type="transmembrane region" description="Helical" evidence="8">
    <location>
        <begin position="69"/>
        <end position="87"/>
    </location>
</feature>
<dbReference type="PANTHER" id="PTHR33908">
    <property type="entry name" value="MANNOSYLTRANSFERASE YKCB-RELATED"/>
    <property type="match status" value="1"/>
</dbReference>
<dbReference type="AlphaFoldDB" id="A0A1F5ZQV4"/>
<dbReference type="InterPro" id="IPR050297">
    <property type="entry name" value="LipidA_mod_glycosyltrf_83"/>
</dbReference>
<evidence type="ECO:0000256" key="6">
    <source>
        <dbReference type="ARBA" id="ARBA00022989"/>
    </source>
</evidence>
<name>A0A1F5ZQV4_9BACT</name>
<evidence type="ECO:0000313" key="10">
    <source>
        <dbReference type="EMBL" id="OGG14763.1"/>
    </source>
</evidence>
<proteinExistence type="predicted"/>
<feature type="transmembrane region" description="Helical" evidence="8">
    <location>
        <begin position="150"/>
        <end position="171"/>
    </location>
</feature>
<feature type="transmembrane region" description="Helical" evidence="8">
    <location>
        <begin position="183"/>
        <end position="202"/>
    </location>
</feature>
<feature type="domain" description="Glycosyltransferase RgtA/B/C/D-like" evidence="9">
    <location>
        <begin position="50"/>
        <end position="199"/>
    </location>
</feature>
<keyword evidence="3" id="KW-0328">Glycosyltransferase</keyword>
<dbReference type="InterPro" id="IPR038731">
    <property type="entry name" value="RgtA/B/C-like"/>
</dbReference>
<dbReference type="Pfam" id="PF13231">
    <property type="entry name" value="PMT_2"/>
    <property type="match status" value="1"/>
</dbReference>
<keyword evidence="2" id="KW-1003">Cell membrane</keyword>
<feature type="transmembrane region" description="Helical" evidence="8">
    <location>
        <begin position="235"/>
        <end position="254"/>
    </location>
</feature>
<dbReference type="STRING" id="1798375.A2773_04070"/>
<feature type="transmembrane region" description="Helical" evidence="8">
    <location>
        <begin position="261"/>
        <end position="281"/>
    </location>
</feature>
<organism evidence="10 11">
    <name type="scientific">Candidatus Gottesmanbacteria bacterium RIFCSPHIGHO2_01_FULL_39_10</name>
    <dbReference type="NCBI Taxonomy" id="1798375"/>
    <lineage>
        <taxon>Bacteria</taxon>
        <taxon>Candidatus Gottesmaniibacteriota</taxon>
    </lineage>
</organism>
<evidence type="ECO:0000256" key="5">
    <source>
        <dbReference type="ARBA" id="ARBA00022692"/>
    </source>
</evidence>